<reference evidence="3" key="1">
    <citation type="journal article" date="2019" name="Int. J. Syst. Evol. Microbiol.">
        <title>The Global Catalogue of Microorganisms (GCM) 10K type strain sequencing project: providing services to taxonomists for standard genome sequencing and annotation.</title>
        <authorList>
            <consortium name="The Broad Institute Genomics Platform"/>
            <consortium name="The Broad Institute Genome Sequencing Center for Infectious Disease"/>
            <person name="Wu L."/>
            <person name="Ma J."/>
        </authorList>
    </citation>
    <scope>NUCLEOTIDE SEQUENCE [LARGE SCALE GENOMIC DNA]</scope>
    <source>
        <strain evidence="3">JCM 12165</strain>
    </source>
</reference>
<keyword evidence="3" id="KW-1185">Reference proteome</keyword>
<organism evidence="2 3">
    <name type="scientific">Pseudonocardia aurantiaca</name>
    <dbReference type="NCBI Taxonomy" id="75290"/>
    <lineage>
        <taxon>Bacteria</taxon>
        <taxon>Bacillati</taxon>
        <taxon>Actinomycetota</taxon>
        <taxon>Actinomycetes</taxon>
        <taxon>Pseudonocardiales</taxon>
        <taxon>Pseudonocardiaceae</taxon>
        <taxon>Pseudonocardia</taxon>
    </lineage>
</organism>
<protein>
    <submittedName>
        <fullName evidence="2">Uncharacterized protein</fullName>
    </submittedName>
</protein>
<dbReference type="Proteomes" id="UP001597145">
    <property type="component" value="Unassembled WGS sequence"/>
</dbReference>
<evidence type="ECO:0000256" key="1">
    <source>
        <dbReference type="SAM" id="MobiDB-lite"/>
    </source>
</evidence>
<feature type="region of interest" description="Disordered" evidence="1">
    <location>
        <begin position="1"/>
        <end position="62"/>
    </location>
</feature>
<dbReference type="EMBL" id="JBHUCP010000039">
    <property type="protein sequence ID" value="MFD1534615.1"/>
    <property type="molecule type" value="Genomic_DNA"/>
</dbReference>
<dbReference type="Gene3D" id="1.10.10.10">
    <property type="entry name" value="Winged helix-like DNA-binding domain superfamily/Winged helix DNA-binding domain"/>
    <property type="match status" value="1"/>
</dbReference>
<comment type="caution">
    <text evidence="2">The sequence shown here is derived from an EMBL/GenBank/DDBJ whole genome shotgun (WGS) entry which is preliminary data.</text>
</comment>
<feature type="compositionally biased region" description="Low complexity" evidence="1">
    <location>
        <begin position="32"/>
        <end position="62"/>
    </location>
</feature>
<dbReference type="InterPro" id="IPR036388">
    <property type="entry name" value="WH-like_DNA-bd_sf"/>
</dbReference>
<accession>A0ABW4FX53</accession>
<sequence length="62" mass="6595">EIMGTPIGTVMSRLHRGRRQMRDELSDLAPERGFASRSSGRPASSCSAPPCRPSQAAGRPAS</sequence>
<evidence type="ECO:0000313" key="3">
    <source>
        <dbReference type="Proteomes" id="UP001597145"/>
    </source>
</evidence>
<proteinExistence type="predicted"/>
<gene>
    <name evidence="2" type="ORF">ACFSCY_34880</name>
</gene>
<feature type="non-terminal residue" evidence="2">
    <location>
        <position position="1"/>
    </location>
</feature>
<evidence type="ECO:0000313" key="2">
    <source>
        <dbReference type="EMBL" id="MFD1534615.1"/>
    </source>
</evidence>
<name>A0ABW4FX53_9PSEU</name>